<organism evidence="1 2">
    <name type="scientific">Dreissena polymorpha</name>
    <name type="common">Zebra mussel</name>
    <name type="synonym">Mytilus polymorpha</name>
    <dbReference type="NCBI Taxonomy" id="45954"/>
    <lineage>
        <taxon>Eukaryota</taxon>
        <taxon>Metazoa</taxon>
        <taxon>Spiralia</taxon>
        <taxon>Lophotrochozoa</taxon>
        <taxon>Mollusca</taxon>
        <taxon>Bivalvia</taxon>
        <taxon>Autobranchia</taxon>
        <taxon>Heteroconchia</taxon>
        <taxon>Euheterodonta</taxon>
        <taxon>Imparidentia</taxon>
        <taxon>Neoheterodontei</taxon>
        <taxon>Myida</taxon>
        <taxon>Dreissenoidea</taxon>
        <taxon>Dreissenidae</taxon>
        <taxon>Dreissena</taxon>
    </lineage>
</organism>
<dbReference type="Proteomes" id="UP000828390">
    <property type="component" value="Unassembled WGS sequence"/>
</dbReference>
<evidence type="ECO:0000313" key="1">
    <source>
        <dbReference type="EMBL" id="KAH3739559.1"/>
    </source>
</evidence>
<reference evidence="1" key="2">
    <citation type="submission" date="2020-11" db="EMBL/GenBank/DDBJ databases">
        <authorList>
            <person name="McCartney M.A."/>
            <person name="Auch B."/>
            <person name="Kono T."/>
            <person name="Mallez S."/>
            <person name="Becker A."/>
            <person name="Gohl D.M."/>
            <person name="Silverstein K.A.T."/>
            <person name="Koren S."/>
            <person name="Bechman K.B."/>
            <person name="Herman A."/>
            <person name="Abrahante J.E."/>
            <person name="Garbe J."/>
        </authorList>
    </citation>
    <scope>NUCLEOTIDE SEQUENCE</scope>
    <source>
        <strain evidence="1">Duluth1</strain>
        <tissue evidence="1">Whole animal</tissue>
    </source>
</reference>
<protein>
    <submittedName>
        <fullName evidence="1">Uncharacterized protein</fullName>
    </submittedName>
</protein>
<dbReference type="EMBL" id="JAIWYP010000011">
    <property type="protein sequence ID" value="KAH3739559.1"/>
    <property type="molecule type" value="Genomic_DNA"/>
</dbReference>
<accession>A0A9D4D7G0</accession>
<keyword evidence="2" id="KW-1185">Reference proteome</keyword>
<reference evidence="1" key="1">
    <citation type="journal article" date="2019" name="bioRxiv">
        <title>The Genome of the Zebra Mussel, Dreissena polymorpha: A Resource for Invasive Species Research.</title>
        <authorList>
            <person name="McCartney M.A."/>
            <person name="Auch B."/>
            <person name="Kono T."/>
            <person name="Mallez S."/>
            <person name="Zhang Y."/>
            <person name="Obille A."/>
            <person name="Becker A."/>
            <person name="Abrahante J.E."/>
            <person name="Garbe J."/>
            <person name="Badalamenti J.P."/>
            <person name="Herman A."/>
            <person name="Mangelson H."/>
            <person name="Liachko I."/>
            <person name="Sullivan S."/>
            <person name="Sone E.D."/>
            <person name="Koren S."/>
            <person name="Silverstein K.A.T."/>
            <person name="Beckman K.B."/>
            <person name="Gohl D.M."/>
        </authorList>
    </citation>
    <scope>NUCLEOTIDE SEQUENCE</scope>
    <source>
        <strain evidence="1">Duluth1</strain>
        <tissue evidence="1">Whole animal</tissue>
    </source>
</reference>
<evidence type="ECO:0000313" key="2">
    <source>
        <dbReference type="Proteomes" id="UP000828390"/>
    </source>
</evidence>
<sequence length="65" mass="7422">MDLIEAVREAEVVRRILRAERQDDAVFHALSEKAVIVAAEFDIDASVPRQNPNQRTGQTTLYEIR</sequence>
<gene>
    <name evidence="1" type="ORF">DPMN_046213</name>
</gene>
<proteinExistence type="predicted"/>
<comment type="caution">
    <text evidence="1">The sequence shown here is derived from an EMBL/GenBank/DDBJ whole genome shotgun (WGS) entry which is preliminary data.</text>
</comment>
<name>A0A9D4D7G0_DREPO</name>
<dbReference type="AlphaFoldDB" id="A0A9D4D7G0"/>